<dbReference type="PANTHER" id="PTHR19846">
    <property type="entry name" value="WD40 REPEAT PROTEIN"/>
    <property type="match status" value="1"/>
</dbReference>
<dbReference type="Pfam" id="PF00400">
    <property type="entry name" value="WD40"/>
    <property type="match status" value="6"/>
</dbReference>
<evidence type="ECO:0000313" key="4">
    <source>
        <dbReference type="EMBL" id="KAG7663822.1"/>
    </source>
</evidence>
<protein>
    <recommendedName>
        <fullName evidence="3">Pre-mRNA processing factor 4 (PRP4)-like domain-containing protein</fullName>
    </recommendedName>
</protein>
<dbReference type="GeneID" id="73469483"/>
<evidence type="ECO:0000256" key="1">
    <source>
        <dbReference type="PROSITE-ProRule" id="PRU00221"/>
    </source>
</evidence>
<dbReference type="GO" id="GO:0017070">
    <property type="term" value="F:U6 snRNA binding"/>
    <property type="evidence" value="ECO:0007669"/>
    <property type="project" value="TreeGrafter"/>
</dbReference>
<keyword evidence="5" id="KW-1185">Reference proteome</keyword>
<proteinExistence type="predicted"/>
<feature type="repeat" description="WD" evidence="1">
    <location>
        <begin position="429"/>
        <end position="462"/>
    </location>
</feature>
<dbReference type="Proteomes" id="UP000694255">
    <property type="component" value="Unassembled WGS sequence"/>
</dbReference>
<comment type="caution">
    <text evidence="4">The sequence shown here is derived from an EMBL/GenBank/DDBJ whole genome shotgun (WGS) entry which is preliminary data.</text>
</comment>
<dbReference type="EMBL" id="JAGSYN010000117">
    <property type="protein sequence ID" value="KAG7663822.1"/>
    <property type="molecule type" value="Genomic_DNA"/>
</dbReference>
<feature type="repeat" description="WD" evidence="1">
    <location>
        <begin position="194"/>
        <end position="234"/>
    </location>
</feature>
<dbReference type="OrthoDB" id="540662at2759"/>
<feature type="repeat" description="WD" evidence="1">
    <location>
        <begin position="387"/>
        <end position="428"/>
    </location>
</feature>
<organism evidence="4 5">
    <name type="scientific">[Candida] subhashii</name>
    <dbReference type="NCBI Taxonomy" id="561895"/>
    <lineage>
        <taxon>Eukaryota</taxon>
        <taxon>Fungi</taxon>
        <taxon>Dikarya</taxon>
        <taxon>Ascomycota</taxon>
        <taxon>Saccharomycotina</taxon>
        <taxon>Pichiomycetes</taxon>
        <taxon>Debaryomycetaceae</taxon>
        <taxon>Spathaspora</taxon>
    </lineage>
</organism>
<feature type="region of interest" description="Disordered" evidence="2">
    <location>
        <begin position="58"/>
        <end position="77"/>
    </location>
</feature>
<sequence length="462" mass="52360">MDISEIPIINDTDKAIDFPLADEGVEQELRKHGAPIRIEGEDADARRERLRNILEPSNHTFDDINEEQSGEDEDKDLEDDEIFYTPGDAKLYDARVEILHDSMKRSSQRIHKLKERAKEQDFTRVLKNRRHINSKLASYSLYGSQFIPGITRAISSIRFSKRSDLIACGSWDGSINILDSSSLNDKYKSGPGFHTEKVSALDWNFATEENSLVSGGNEGTINFWRLNQEEDKKLSPTESIKDAHNMRITKTLFHPRGNYIISTSFDQTWKLWDTNTSTCLLQQEGHSKEVFSGSIHPDGSLFASGGLDGMCYIWDLRSGRFIADLRKHVKGIYSVDWSPNGYHLATASGDCSVKIWDLRRIDRTNEELFSIPAHSKLVSEVRFFHRRESNDALTKDVALDSNGSFLVTSSYDGLINVWSADNWIKVNTLRGHNDKVMACDISGDGTWIASSGWDRSVKLWGI</sequence>
<dbReference type="GO" id="GO:0046540">
    <property type="term" value="C:U4/U6 x U5 tri-snRNP complex"/>
    <property type="evidence" value="ECO:0007669"/>
    <property type="project" value="TreeGrafter"/>
</dbReference>
<dbReference type="RefSeq" id="XP_049264054.1">
    <property type="nucleotide sequence ID" value="XM_049406458.1"/>
</dbReference>
<dbReference type="CDD" id="cd00200">
    <property type="entry name" value="WD40"/>
    <property type="match status" value="1"/>
</dbReference>
<feature type="repeat" description="WD" evidence="1">
    <location>
        <begin position="241"/>
        <end position="282"/>
    </location>
</feature>
<dbReference type="PROSITE" id="PS50082">
    <property type="entry name" value="WD_REPEATS_2"/>
    <property type="match status" value="6"/>
</dbReference>
<feature type="domain" description="Pre-mRNA processing factor 4 (PRP4)-like" evidence="3">
    <location>
        <begin position="20"/>
        <end position="74"/>
    </location>
</feature>
<dbReference type="InterPro" id="IPR019775">
    <property type="entry name" value="WD40_repeat_CS"/>
</dbReference>
<accession>A0A8J5QIU3</accession>
<feature type="repeat" description="WD" evidence="1">
    <location>
        <begin position="283"/>
        <end position="324"/>
    </location>
</feature>
<dbReference type="AlphaFoldDB" id="A0A8J5QIU3"/>
<dbReference type="InterPro" id="IPR001680">
    <property type="entry name" value="WD40_rpt"/>
</dbReference>
<dbReference type="SMART" id="SM00320">
    <property type="entry name" value="WD40"/>
    <property type="match status" value="7"/>
</dbReference>
<evidence type="ECO:0000259" key="3">
    <source>
        <dbReference type="SMART" id="SM00500"/>
    </source>
</evidence>
<dbReference type="PANTHER" id="PTHR19846:SF0">
    <property type="entry name" value="PRE-MRNA PROCESSING FACTOR 4"/>
    <property type="match status" value="1"/>
</dbReference>
<reference evidence="4 5" key="1">
    <citation type="journal article" date="2021" name="DNA Res.">
        <title>Genome analysis of Candida subhashii reveals its hybrid nature and dual mitochondrial genome conformations.</title>
        <authorList>
            <person name="Mixao V."/>
            <person name="Hegedusova E."/>
            <person name="Saus E."/>
            <person name="Pryszcz L.P."/>
            <person name="Cillingova A."/>
            <person name="Nosek J."/>
            <person name="Gabaldon T."/>
        </authorList>
    </citation>
    <scope>NUCLEOTIDE SEQUENCE [LARGE SCALE GENOMIC DNA]</scope>
    <source>
        <strain evidence="4 5">CBS 10753</strain>
    </source>
</reference>
<name>A0A8J5QIU3_9ASCO</name>
<evidence type="ECO:0000256" key="2">
    <source>
        <dbReference type="SAM" id="MobiDB-lite"/>
    </source>
</evidence>
<dbReference type="PROSITE" id="PS00678">
    <property type="entry name" value="WD_REPEATS_1"/>
    <property type="match status" value="2"/>
</dbReference>
<feature type="compositionally biased region" description="Acidic residues" evidence="2">
    <location>
        <begin position="63"/>
        <end position="77"/>
    </location>
</feature>
<feature type="repeat" description="WD" evidence="1">
    <location>
        <begin position="325"/>
        <end position="366"/>
    </location>
</feature>
<dbReference type="GO" id="GO:0030621">
    <property type="term" value="F:U4 snRNA binding"/>
    <property type="evidence" value="ECO:0007669"/>
    <property type="project" value="TreeGrafter"/>
</dbReference>
<dbReference type="InterPro" id="IPR014906">
    <property type="entry name" value="PRP4-like"/>
</dbReference>
<gene>
    <name evidence="4" type="ORF">J8A68_002682</name>
</gene>
<dbReference type="PROSITE" id="PS50294">
    <property type="entry name" value="WD_REPEATS_REGION"/>
    <property type="match status" value="4"/>
</dbReference>
<dbReference type="GO" id="GO:0000398">
    <property type="term" value="P:mRNA splicing, via spliceosome"/>
    <property type="evidence" value="ECO:0007669"/>
    <property type="project" value="TreeGrafter"/>
</dbReference>
<evidence type="ECO:0000313" key="5">
    <source>
        <dbReference type="Proteomes" id="UP000694255"/>
    </source>
</evidence>
<keyword evidence="1" id="KW-0853">WD repeat</keyword>
<dbReference type="SMART" id="SM00500">
    <property type="entry name" value="SFM"/>
    <property type="match status" value="1"/>
</dbReference>